<proteinExistence type="predicted"/>
<organism evidence="1 2">
    <name type="scientific">Marasmius oreades</name>
    <name type="common">fairy-ring Marasmius</name>
    <dbReference type="NCBI Taxonomy" id="181124"/>
    <lineage>
        <taxon>Eukaryota</taxon>
        <taxon>Fungi</taxon>
        <taxon>Dikarya</taxon>
        <taxon>Basidiomycota</taxon>
        <taxon>Agaricomycotina</taxon>
        <taxon>Agaricomycetes</taxon>
        <taxon>Agaricomycetidae</taxon>
        <taxon>Agaricales</taxon>
        <taxon>Marasmiineae</taxon>
        <taxon>Marasmiaceae</taxon>
        <taxon>Marasmius</taxon>
    </lineage>
</organism>
<name>A0A9P7V4B3_9AGAR</name>
<dbReference type="EMBL" id="CM032181">
    <property type="protein sequence ID" value="KAG7100120.1"/>
    <property type="molecule type" value="Genomic_DNA"/>
</dbReference>
<dbReference type="RefSeq" id="XP_043016590.1">
    <property type="nucleotide sequence ID" value="XM_043147876.1"/>
</dbReference>
<dbReference type="AlphaFoldDB" id="A0A9P7V4B3"/>
<evidence type="ECO:0000313" key="2">
    <source>
        <dbReference type="Proteomes" id="UP001049176"/>
    </source>
</evidence>
<protein>
    <submittedName>
        <fullName evidence="1">Uncharacterized protein</fullName>
    </submittedName>
</protein>
<accession>A0A9P7V4B3</accession>
<reference evidence="1" key="1">
    <citation type="journal article" date="2021" name="Genome Biol. Evol.">
        <title>The assembled and annotated genome of the fairy-ring fungus Marasmius oreades.</title>
        <authorList>
            <person name="Hiltunen M."/>
            <person name="Ament-Velasquez S.L."/>
            <person name="Johannesson H."/>
        </authorList>
    </citation>
    <scope>NUCLEOTIDE SEQUENCE</scope>
    <source>
        <strain evidence="1">03SP1</strain>
    </source>
</reference>
<sequence length="298" mass="33932">MLLKVTRLATLNPSSFAYYAPYETQESDDNPTKWNLDSLLSAINKIMVIAPNVPREHCQPRIHGKEEATIVSGWNLWIDSDPSARYQYRQGIYRDGHPHPKLSILGCQIHYESLAQAKEDWNFYCERDHKLVGNSIHICLSQEAQQKSRRLAELARIRLLRQELQALFPKEFIHGEGPLPSLNNHANFLQRGVHKSALTMGDWSLFVVYEDGVAERTSLHAAIICAQDQVRKGKVVIAFAQSSFAAQQLYVTLTGSISLEEQEQNAHEEDDRLDEVRSLDSVELEHSYGSLVDSDRTY</sequence>
<evidence type="ECO:0000313" key="1">
    <source>
        <dbReference type="EMBL" id="KAG7100120.1"/>
    </source>
</evidence>
<keyword evidence="2" id="KW-1185">Reference proteome</keyword>
<comment type="caution">
    <text evidence="1">The sequence shown here is derived from an EMBL/GenBank/DDBJ whole genome shotgun (WGS) entry which is preliminary data.</text>
</comment>
<dbReference type="Proteomes" id="UP001049176">
    <property type="component" value="Chromosome 1"/>
</dbReference>
<dbReference type="GeneID" id="66070976"/>
<dbReference type="KEGG" id="more:E1B28_001900"/>
<gene>
    <name evidence="1" type="ORF">E1B28_001900</name>
</gene>